<sequence>MRINLDFGELQAFVAVADKSSFKAAAESLFISQPALSRRIEKLEAELKTQLFQRTTRRVALTDEGRQLLVHATAVMEELKLAYLGLEAKAVARTGKVTLACVPSVAHHVLPAVLKDFALTHSAVRVKVIDESAQTVLDSVLHGHADFGLNFLGSQEADLEFLPVRVEHYVAVVPEAHALARRQSVSWRSLLKEPLIAVSSASGNRLLIDNAIARTGIRPHLQYEINHVTGALSLVAAGLGVAVLPALALQGPLQTGLRGVNLVEPGISRTLGLIVRKGAHLHAEAQALADRLVSALRLD</sequence>
<evidence type="ECO:0000256" key="2">
    <source>
        <dbReference type="ARBA" id="ARBA00023015"/>
    </source>
</evidence>
<dbReference type="SUPFAM" id="SSF46785">
    <property type="entry name" value="Winged helix' DNA-binding domain"/>
    <property type="match status" value="1"/>
</dbReference>
<keyword evidence="3" id="KW-0238">DNA-binding</keyword>
<dbReference type="InterPro" id="IPR005119">
    <property type="entry name" value="LysR_subst-bd"/>
</dbReference>
<dbReference type="PANTHER" id="PTHR30419:SF8">
    <property type="entry name" value="NITROGEN ASSIMILATION TRANSCRIPTIONAL ACTIVATOR-RELATED"/>
    <property type="match status" value="1"/>
</dbReference>
<organism evidence="6 7">
    <name type="scientific">Curvibacter microcysteis</name>
    <dbReference type="NCBI Taxonomy" id="3026419"/>
    <lineage>
        <taxon>Bacteria</taxon>
        <taxon>Pseudomonadati</taxon>
        <taxon>Pseudomonadota</taxon>
        <taxon>Betaproteobacteria</taxon>
        <taxon>Burkholderiales</taxon>
        <taxon>Comamonadaceae</taxon>
        <taxon>Curvibacter</taxon>
    </lineage>
</organism>
<dbReference type="InterPro" id="IPR000847">
    <property type="entry name" value="LysR_HTH_N"/>
</dbReference>
<keyword evidence="2" id="KW-0805">Transcription regulation</keyword>
<evidence type="ECO:0000259" key="5">
    <source>
        <dbReference type="PROSITE" id="PS50931"/>
    </source>
</evidence>
<dbReference type="CDD" id="cd08440">
    <property type="entry name" value="PBP2_LTTR_like_4"/>
    <property type="match status" value="1"/>
</dbReference>
<comment type="caution">
    <text evidence="6">The sequence shown here is derived from an EMBL/GenBank/DDBJ whole genome shotgun (WGS) entry which is preliminary data.</text>
</comment>
<dbReference type="InterPro" id="IPR036390">
    <property type="entry name" value="WH_DNA-bd_sf"/>
</dbReference>
<dbReference type="SUPFAM" id="SSF53850">
    <property type="entry name" value="Periplasmic binding protein-like II"/>
    <property type="match status" value="1"/>
</dbReference>
<dbReference type="InterPro" id="IPR050950">
    <property type="entry name" value="HTH-type_LysR_regulators"/>
</dbReference>
<dbReference type="RefSeq" id="WP_273926450.1">
    <property type="nucleotide sequence ID" value="NZ_JAQSIN010000002.1"/>
</dbReference>
<gene>
    <name evidence="6" type="ORF">PSQ39_09065</name>
</gene>
<reference evidence="6 7" key="1">
    <citation type="submission" date="2023-02" db="EMBL/GenBank/DDBJ databases">
        <title>Bacterial whole genome sequence for Curvibacter sp. HBC28.</title>
        <authorList>
            <person name="Le V."/>
            <person name="Ko S.-R."/>
            <person name="Ahn C.-Y."/>
            <person name="Oh H.-M."/>
        </authorList>
    </citation>
    <scope>NUCLEOTIDE SEQUENCE [LARGE SCALE GENOMIC DNA]</scope>
    <source>
        <strain evidence="6 7">HBC28</strain>
    </source>
</reference>
<evidence type="ECO:0000256" key="1">
    <source>
        <dbReference type="ARBA" id="ARBA00009437"/>
    </source>
</evidence>
<keyword evidence="4" id="KW-0804">Transcription</keyword>
<dbReference type="Pfam" id="PF03466">
    <property type="entry name" value="LysR_substrate"/>
    <property type="match status" value="1"/>
</dbReference>
<evidence type="ECO:0000256" key="4">
    <source>
        <dbReference type="ARBA" id="ARBA00023163"/>
    </source>
</evidence>
<feature type="domain" description="HTH lysR-type" evidence="5">
    <location>
        <begin position="5"/>
        <end position="62"/>
    </location>
</feature>
<dbReference type="Pfam" id="PF00126">
    <property type="entry name" value="HTH_1"/>
    <property type="match status" value="1"/>
</dbReference>
<protein>
    <submittedName>
        <fullName evidence="6">LysR family transcriptional regulator</fullName>
    </submittedName>
</protein>
<evidence type="ECO:0000313" key="7">
    <source>
        <dbReference type="Proteomes" id="UP001528672"/>
    </source>
</evidence>
<dbReference type="PANTHER" id="PTHR30419">
    <property type="entry name" value="HTH-TYPE TRANSCRIPTIONAL REGULATOR YBHD"/>
    <property type="match status" value="1"/>
</dbReference>
<accession>A0ABT5MDW6</accession>
<evidence type="ECO:0000313" key="6">
    <source>
        <dbReference type="EMBL" id="MDD0814778.1"/>
    </source>
</evidence>
<name>A0ABT5MDW6_9BURK</name>
<dbReference type="EMBL" id="JAQSIO010000003">
    <property type="protein sequence ID" value="MDD0814778.1"/>
    <property type="molecule type" value="Genomic_DNA"/>
</dbReference>
<dbReference type="Gene3D" id="3.40.190.290">
    <property type="match status" value="1"/>
</dbReference>
<dbReference type="Proteomes" id="UP001528672">
    <property type="component" value="Unassembled WGS sequence"/>
</dbReference>
<keyword evidence="7" id="KW-1185">Reference proteome</keyword>
<evidence type="ECO:0000256" key="3">
    <source>
        <dbReference type="ARBA" id="ARBA00023125"/>
    </source>
</evidence>
<dbReference type="PROSITE" id="PS50931">
    <property type="entry name" value="HTH_LYSR"/>
    <property type="match status" value="1"/>
</dbReference>
<dbReference type="InterPro" id="IPR036388">
    <property type="entry name" value="WH-like_DNA-bd_sf"/>
</dbReference>
<dbReference type="Gene3D" id="1.10.10.10">
    <property type="entry name" value="Winged helix-like DNA-binding domain superfamily/Winged helix DNA-binding domain"/>
    <property type="match status" value="1"/>
</dbReference>
<proteinExistence type="inferred from homology"/>
<comment type="similarity">
    <text evidence="1">Belongs to the LysR transcriptional regulatory family.</text>
</comment>
<dbReference type="PRINTS" id="PR00039">
    <property type="entry name" value="HTHLYSR"/>
</dbReference>